<evidence type="ECO:0000256" key="1">
    <source>
        <dbReference type="ARBA" id="ARBA00022729"/>
    </source>
</evidence>
<protein>
    <submittedName>
        <fullName evidence="4">CRTAC1 family protein</fullName>
    </submittedName>
</protein>
<feature type="chain" id="PRO_5046630701" evidence="2">
    <location>
        <begin position="32"/>
        <end position="667"/>
    </location>
</feature>
<dbReference type="Pfam" id="PF07593">
    <property type="entry name" value="UnbV_ASPIC"/>
    <property type="match status" value="1"/>
</dbReference>
<comment type="caution">
    <text evidence="4">The sequence shown here is derived from an EMBL/GenBank/DDBJ whole genome shotgun (WGS) entry which is preliminary data.</text>
</comment>
<dbReference type="PANTHER" id="PTHR16026">
    <property type="entry name" value="CARTILAGE ACIDIC PROTEIN 1"/>
    <property type="match status" value="1"/>
</dbReference>
<dbReference type="InterPro" id="IPR028994">
    <property type="entry name" value="Integrin_alpha_N"/>
</dbReference>
<evidence type="ECO:0000256" key="2">
    <source>
        <dbReference type="SAM" id="SignalP"/>
    </source>
</evidence>
<evidence type="ECO:0000259" key="3">
    <source>
        <dbReference type="Pfam" id="PF07593"/>
    </source>
</evidence>
<keyword evidence="1 2" id="KW-0732">Signal</keyword>
<keyword evidence="5" id="KW-1185">Reference proteome</keyword>
<feature type="signal peptide" evidence="2">
    <location>
        <begin position="1"/>
        <end position="31"/>
    </location>
</feature>
<dbReference type="EMBL" id="JAZEWV010000019">
    <property type="protein sequence ID" value="MEE4544635.1"/>
    <property type="molecule type" value="Genomic_DNA"/>
</dbReference>
<dbReference type="Gene3D" id="2.130.10.130">
    <property type="entry name" value="Integrin alpha, N-terminal"/>
    <property type="match status" value="2"/>
</dbReference>
<feature type="domain" description="ASPIC/UnbV" evidence="3">
    <location>
        <begin position="577"/>
        <end position="636"/>
    </location>
</feature>
<dbReference type="PANTHER" id="PTHR16026:SF0">
    <property type="entry name" value="CARTILAGE ACIDIC PROTEIN 1"/>
    <property type="match status" value="1"/>
</dbReference>
<dbReference type="Pfam" id="PF13517">
    <property type="entry name" value="FG-GAP_3"/>
    <property type="match status" value="1"/>
</dbReference>
<dbReference type="InterPro" id="IPR027039">
    <property type="entry name" value="Crtac1"/>
</dbReference>
<dbReference type="RefSeq" id="WP_330797631.1">
    <property type="nucleotide sequence ID" value="NZ_JAZEWV010000019.1"/>
</dbReference>
<dbReference type="Proteomes" id="UP001344658">
    <property type="component" value="Unassembled WGS sequence"/>
</dbReference>
<dbReference type="InterPro" id="IPR013517">
    <property type="entry name" value="FG-GAP"/>
</dbReference>
<evidence type="ECO:0000313" key="5">
    <source>
        <dbReference type="Proteomes" id="UP001344658"/>
    </source>
</evidence>
<dbReference type="SUPFAM" id="SSF69318">
    <property type="entry name" value="Integrin alpha N-terminal domain"/>
    <property type="match status" value="1"/>
</dbReference>
<gene>
    <name evidence="4" type="ORF">V2S66_21980</name>
</gene>
<name>A0ABU7PFP9_9ACTN</name>
<proteinExistence type="predicted"/>
<evidence type="ECO:0000313" key="4">
    <source>
        <dbReference type="EMBL" id="MEE4544635.1"/>
    </source>
</evidence>
<dbReference type="InterPro" id="IPR011519">
    <property type="entry name" value="UnbV_ASPIC"/>
</dbReference>
<sequence length="667" mass="71830">MEPRQRFRRLVPGVATLLVATALFFGVNAAAARPSGSDVAGDYKFQEMPIAMPAGYNDQKMNTVRKVNPAYWKIRTWVSSVGASVAMNDLTGHGISDSLCIVDTRTNDVVVTYAPTARAQDRFTPFVLNAAPVPVDDTMAPTNCTPGDYNGDGRMDILVSYWGRTPILFLAKASATTVSNAAYVPQELVPAASPDGKYHGPRWNTDAIYVGDLDGDGHPDVVVGNYFPDSDVLDTHGLKNVVMNDSLSSAKNAGGDHVLRFVKSTTGDKPTAAYVEDSKAINFQIATGWTLAVSGADLTGDGLPELYVANDFGHDHLLYNQSTPGKIRLTEATGTRSATTPKSFVLGKGSFKGMGVDFGDLNHNGNFDLMVSNIDEPWGLVESNFLFVNKAKDEADMKRQLADGKAPFEQKAQQYGVAWTGWCWDVKFGDFLNSGNLDIIQTDGFVKGKIDRWPWLQEMAMTNDDLLSNPAMWPNVGPGDDVAGDNQLAFYAATKDNKFANISKSLGLAVPTPTRAIATADTTGTGALDFAVARQWGPPVFYANKAKQGDYLNLKLYRPSADMAVAGKGLAGMGSPAYDATVTVTNKEGTQVSRLDGGGGHGGYRSFDVQFGLGMYMGTSNVKIQWRDASGTEHTQTLNLATGQHSIELTDHAQVMDHGDQKMEMTS</sequence>
<organism evidence="4 5">
    <name type="scientific">Actinacidiphila polyblastidii</name>
    <dbReference type="NCBI Taxonomy" id="3110430"/>
    <lineage>
        <taxon>Bacteria</taxon>
        <taxon>Bacillati</taxon>
        <taxon>Actinomycetota</taxon>
        <taxon>Actinomycetes</taxon>
        <taxon>Kitasatosporales</taxon>
        <taxon>Streptomycetaceae</taxon>
        <taxon>Actinacidiphila</taxon>
    </lineage>
</organism>
<reference evidence="4 5" key="1">
    <citation type="submission" date="2023-12" db="EMBL/GenBank/DDBJ databases">
        <title>Streptomyces sp. V4-01.</title>
        <authorList>
            <person name="Somphong A."/>
            <person name="Phongsopitanun W."/>
        </authorList>
    </citation>
    <scope>NUCLEOTIDE SEQUENCE [LARGE SCALE GENOMIC DNA]</scope>
    <source>
        <strain evidence="4 5">V4-01</strain>
    </source>
</reference>
<accession>A0ABU7PFP9</accession>